<accession>A0A5C5U2E8</accession>
<evidence type="ECO:0000313" key="1">
    <source>
        <dbReference type="EMBL" id="TWT19675.1"/>
    </source>
</evidence>
<dbReference type="RefSeq" id="WP_146312296.1">
    <property type="nucleotide sequence ID" value="NZ_VOHE01000003.1"/>
</dbReference>
<name>A0A5C5U2E8_9GAMM</name>
<dbReference type="OrthoDB" id="9814566at2"/>
<comment type="caution">
    <text evidence="1">The sequence shown here is derived from an EMBL/GenBank/DDBJ whole genome shotgun (WGS) entry which is preliminary data.</text>
</comment>
<dbReference type="Pfam" id="PF14255">
    <property type="entry name" value="Zn_ribbon_21"/>
    <property type="match status" value="1"/>
</dbReference>
<dbReference type="PIRSF" id="PIRSF037225">
    <property type="entry name" value="UCP037225"/>
    <property type="match status" value="1"/>
</dbReference>
<proteinExistence type="predicted"/>
<dbReference type="EMBL" id="VOHE01000003">
    <property type="protein sequence ID" value="TWT19675.1"/>
    <property type="molecule type" value="Genomic_DNA"/>
</dbReference>
<reference evidence="1 2" key="1">
    <citation type="submission" date="2019-07" db="EMBL/GenBank/DDBJ databases">
        <title>Luteimonas sp. YD-1 nov., isolated from acidic soil.</title>
        <authorList>
            <person name="Zhou J."/>
        </authorList>
    </citation>
    <scope>NUCLEOTIDE SEQUENCE [LARGE SCALE GENOMIC DNA]</scope>
    <source>
        <strain evidence="1 2">YD-1</strain>
    </source>
</reference>
<dbReference type="AlphaFoldDB" id="A0A5C5U2E8"/>
<gene>
    <name evidence="1" type="ORF">FQY79_07480</name>
</gene>
<evidence type="ECO:0000313" key="2">
    <source>
        <dbReference type="Proteomes" id="UP000315949"/>
    </source>
</evidence>
<organism evidence="1 2">
    <name type="scientific">Luteimonas wenzhouensis</name>
    <dbReference type="NCBI Taxonomy" id="2599615"/>
    <lineage>
        <taxon>Bacteria</taxon>
        <taxon>Pseudomonadati</taxon>
        <taxon>Pseudomonadota</taxon>
        <taxon>Gammaproteobacteria</taxon>
        <taxon>Lysobacterales</taxon>
        <taxon>Lysobacteraceae</taxon>
        <taxon>Luteimonas</taxon>
    </lineage>
</organism>
<dbReference type="InterPro" id="IPR025990">
    <property type="entry name" value="zinc_ribbon_bacterial"/>
</dbReference>
<keyword evidence="2" id="KW-1185">Reference proteome</keyword>
<sequence>MDLRPLGHGHCPWCGEPLELGLDPGAGDQDRIEYIEDCQVCCRPILVSVTFDPEGAVRLSLRREGD</sequence>
<dbReference type="InterPro" id="IPR017143">
    <property type="entry name" value="UCP037225"/>
</dbReference>
<protein>
    <submittedName>
        <fullName evidence="1">CPXCG motif-containing cysteine-rich protein</fullName>
    </submittedName>
</protein>
<dbReference type="Proteomes" id="UP000315949">
    <property type="component" value="Unassembled WGS sequence"/>
</dbReference>